<evidence type="ECO:0000313" key="1">
    <source>
        <dbReference type="EMBL" id="KAI3677395.1"/>
    </source>
</evidence>
<gene>
    <name evidence="1" type="ORF">L1987_87022</name>
</gene>
<protein>
    <submittedName>
        <fullName evidence="1">Uncharacterized protein</fullName>
    </submittedName>
</protein>
<proteinExistence type="predicted"/>
<keyword evidence="2" id="KW-1185">Reference proteome</keyword>
<organism evidence="1 2">
    <name type="scientific">Smallanthus sonchifolius</name>
    <dbReference type="NCBI Taxonomy" id="185202"/>
    <lineage>
        <taxon>Eukaryota</taxon>
        <taxon>Viridiplantae</taxon>
        <taxon>Streptophyta</taxon>
        <taxon>Embryophyta</taxon>
        <taxon>Tracheophyta</taxon>
        <taxon>Spermatophyta</taxon>
        <taxon>Magnoliopsida</taxon>
        <taxon>eudicotyledons</taxon>
        <taxon>Gunneridae</taxon>
        <taxon>Pentapetalae</taxon>
        <taxon>asterids</taxon>
        <taxon>campanulids</taxon>
        <taxon>Asterales</taxon>
        <taxon>Asteraceae</taxon>
        <taxon>Asteroideae</taxon>
        <taxon>Heliantheae alliance</taxon>
        <taxon>Millerieae</taxon>
        <taxon>Smallanthus</taxon>
    </lineage>
</organism>
<reference evidence="1 2" key="2">
    <citation type="journal article" date="2022" name="Mol. Ecol. Resour.">
        <title>The genomes of chicory, endive, great burdock and yacon provide insights into Asteraceae paleo-polyploidization history and plant inulin production.</title>
        <authorList>
            <person name="Fan W."/>
            <person name="Wang S."/>
            <person name="Wang H."/>
            <person name="Wang A."/>
            <person name="Jiang F."/>
            <person name="Liu H."/>
            <person name="Zhao H."/>
            <person name="Xu D."/>
            <person name="Zhang Y."/>
        </authorList>
    </citation>
    <scope>NUCLEOTIDE SEQUENCE [LARGE SCALE GENOMIC DNA]</scope>
    <source>
        <strain evidence="2">cv. Yunnan</strain>
        <tissue evidence="1">Leaves</tissue>
    </source>
</reference>
<sequence length="720" mass="80226">METVSKETINESFKVNPPDPGADGKFWETEDSSADSDDDEEQNLINESMKCGSRKRKSKPSSLLDGTLESALRRYSLRSDAGGSTAAQKKHQNKKSKTSKKELGLHAGARSRMDKENDPSKVNLLNDVAMIREDTPTNLVIPDETDIPMHHNDDGRDIDRGLNYDSSVDLNLANQVIVGLEVEGTYVPMNQEYTGNSILDNLSRSESLNIVMDLEDGEEQEVNSDQSNKSRAVCSGNDEDGSHITPVCMQPLHGSTFISAWEELVVQPFQIKWPEVWGTGTLPGEETAGDDTILNVRLVDEQDGDHESIRALCNLFRTHLDNNAYVTVDSFFDDGNILLGKFQVWKDSLLQTRLEEVSDHATGLSTGKEGVGMNSDQEEEIVHKKRKKKNRKGGGKKSKRRIDEGVRKEGQPMEGINEVKDSSEQNKRNLVGEFYKKQAAIEERLSDAVANINASDGNSKLLHSIKSLPSCKLSKFSARVNEEGEVCIDENMQVDNEGFTTVSRRKAALRGNGQGQRFPSSDNRNNLHRNAGNPGYYARRKDPGNVQVKDRNIHQSKEHTAQSGSYQIKGNEVAGNQEDEHVEKENRQTLHLDNEDKRQERPVRVKPKKPSILVVETSNRFNLLDGEGNTIEVQDESTESVNTADDIPDEYLREQSTNDENTNGTPMEEVESDTDAIATLMKADNLETHQMETDLDMPQSQQEGLKDPNLTLLKATDSSA</sequence>
<reference evidence="2" key="1">
    <citation type="journal article" date="2022" name="Mol. Ecol. Resour.">
        <title>The genomes of chicory, endive, great burdock and yacon provide insights into Asteraceae palaeo-polyploidization history and plant inulin production.</title>
        <authorList>
            <person name="Fan W."/>
            <person name="Wang S."/>
            <person name="Wang H."/>
            <person name="Wang A."/>
            <person name="Jiang F."/>
            <person name="Liu H."/>
            <person name="Zhao H."/>
            <person name="Xu D."/>
            <person name="Zhang Y."/>
        </authorList>
    </citation>
    <scope>NUCLEOTIDE SEQUENCE [LARGE SCALE GENOMIC DNA]</scope>
    <source>
        <strain evidence="2">cv. Yunnan</strain>
    </source>
</reference>
<name>A0ACB8Y266_9ASTR</name>
<dbReference type="EMBL" id="CM042046">
    <property type="protein sequence ID" value="KAI3677395.1"/>
    <property type="molecule type" value="Genomic_DNA"/>
</dbReference>
<dbReference type="Proteomes" id="UP001056120">
    <property type="component" value="Linkage Group LG29"/>
</dbReference>
<accession>A0ACB8Y266</accession>
<evidence type="ECO:0000313" key="2">
    <source>
        <dbReference type="Proteomes" id="UP001056120"/>
    </source>
</evidence>
<comment type="caution">
    <text evidence="1">The sequence shown here is derived from an EMBL/GenBank/DDBJ whole genome shotgun (WGS) entry which is preliminary data.</text>
</comment>